<comment type="subunit">
    <text evidence="7">Homodimer.</text>
</comment>
<dbReference type="eggNOG" id="COG0169">
    <property type="taxonomic scope" value="Bacteria"/>
</dbReference>
<gene>
    <name evidence="7" type="primary">aroE</name>
    <name evidence="10" type="ORF">FC20_GL000974</name>
</gene>
<evidence type="ECO:0000256" key="1">
    <source>
        <dbReference type="ARBA" id="ARBA00004871"/>
    </source>
</evidence>
<dbReference type="PANTHER" id="PTHR21089:SF1">
    <property type="entry name" value="BIFUNCTIONAL 3-DEHYDROQUINATE DEHYDRATASE_SHIKIMATE DEHYDROGENASE, CHLOROPLASTIC"/>
    <property type="match status" value="1"/>
</dbReference>
<dbReference type="GO" id="GO:0009073">
    <property type="term" value="P:aromatic amino acid family biosynthetic process"/>
    <property type="evidence" value="ECO:0007669"/>
    <property type="project" value="UniProtKB-KW"/>
</dbReference>
<dbReference type="SUPFAM" id="SSF53223">
    <property type="entry name" value="Aminoacid dehydrogenase-like, N-terminal domain"/>
    <property type="match status" value="1"/>
</dbReference>
<comment type="catalytic activity">
    <reaction evidence="7">
        <text>shikimate + NADP(+) = 3-dehydroshikimate + NADPH + H(+)</text>
        <dbReference type="Rhea" id="RHEA:17737"/>
        <dbReference type="ChEBI" id="CHEBI:15378"/>
        <dbReference type="ChEBI" id="CHEBI:16630"/>
        <dbReference type="ChEBI" id="CHEBI:36208"/>
        <dbReference type="ChEBI" id="CHEBI:57783"/>
        <dbReference type="ChEBI" id="CHEBI:58349"/>
        <dbReference type="EC" id="1.1.1.25"/>
    </reaction>
</comment>
<comment type="pathway">
    <text evidence="1 7">Metabolic intermediate biosynthesis; chorismate biosynthesis; chorismate from D-erythrose 4-phosphate and phosphoenolpyruvate: step 4/7.</text>
</comment>
<organism evidence="10 11">
    <name type="scientific">Lactobacillus equicursoris DSM 19284 = JCM 14600 = CIP 110162</name>
    <dbReference type="NCBI Taxonomy" id="1293597"/>
    <lineage>
        <taxon>Bacteria</taxon>
        <taxon>Bacillati</taxon>
        <taxon>Bacillota</taxon>
        <taxon>Bacilli</taxon>
        <taxon>Lactobacillales</taxon>
        <taxon>Lactobacillaceae</taxon>
        <taxon>Lactobacillus</taxon>
    </lineage>
</organism>
<dbReference type="InterPro" id="IPR022893">
    <property type="entry name" value="Shikimate_DH_fam"/>
</dbReference>
<evidence type="ECO:0000259" key="8">
    <source>
        <dbReference type="Pfam" id="PF08501"/>
    </source>
</evidence>
<comment type="function">
    <text evidence="7">Involved in the biosynthesis of the chorismate, which leads to the biosynthesis of aromatic amino acids. Catalyzes the reversible NADPH linked reduction of 3-dehydroshikimate (DHSA) to yield shikimate (SA).</text>
</comment>
<evidence type="ECO:0000313" key="10">
    <source>
        <dbReference type="EMBL" id="KRL03487.1"/>
    </source>
</evidence>
<dbReference type="UniPathway" id="UPA00053">
    <property type="reaction ID" value="UER00087"/>
</dbReference>
<dbReference type="GO" id="GO:0009423">
    <property type="term" value="P:chorismate biosynthetic process"/>
    <property type="evidence" value="ECO:0007669"/>
    <property type="project" value="UniProtKB-UniRule"/>
</dbReference>
<dbReference type="Gene3D" id="3.40.50.10860">
    <property type="entry name" value="Leucine Dehydrogenase, chain A, domain 1"/>
    <property type="match status" value="1"/>
</dbReference>
<dbReference type="Gene3D" id="3.40.50.720">
    <property type="entry name" value="NAD(P)-binding Rossmann-like Domain"/>
    <property type="match status" value="1"/>
</dbReference>
<dbReference type="PATRIC" id="fig|1293597.4.peg.1046"/>
<dbReference type="InterPro" id="IPR013708">
    <property type="entry name" value="Shikimate_DH-bd_N"/>
</dbReference>
<feature type="binding site" evidence="7">
    <location>
        <begin position="153"/>
        <end position="157"/>
    </location>
    <ligand>
        <name>NADP(+)</name>
        <dbReference type="ChEBI" id="CHEBI:58349"/>
    </ligand>
</feature>
<proteinExistence type="inferred from homology"/>
<feature type="binding site" evidence="7">
    <location>
        <position position="114"/>
    </location>
    <ligand>
        <name>shikimate</name>
        <dbReference type="ChEBI" id="CHEBI:36208"/>
    </ligand>
</feature>
<sequence length="310" mass="33426">MQDERNNDINETAITGVTGPITDWLDGHTILVGLLANPIRHSVSPTMHNNAFAKLGLNGLYLCFEVEGDRLEGAVKAIRMLGMRGANVSMPNKKAIIPYLDKLDKTAEMCGAVNTVVNDHGVLTGYTTDGIGWVNSLKEDGQEVAGKVITLAGAGGAAIPIAVSSALAGAAEIRIFNIHDRNWEPAKEKVALINQETDCRCSLNAMENKEAFKKSIAESDIYCDATGVGMPPLDDLSLVEDPSWLHEDMVVSDTVYQPRETKLMKIAKKAGVKHIYNGLGMVVGQGAASFKLWTGKEMPVDYISKIVDEA</sequence>
<evidence type="ECO:0000256" key="7">
    <source>
        <dbReference type="HAMAP-Rule" id="MF_00222"/>
    </source>
</evidence>
<dbReference type="SUPFAM" id="SSF51735">
    <property type="entry name" value="NAD(P)-binding Rossmann-fold domains"/>
    <property type="match status" value="1"/>
</dbReference>
<dbReference type="RefSeq" id="WP_056945281.1">
    <property type="nucleotide sequence ID" value="NZ_AZDU01000003.1"/>
</dbReference>
<keyword evidence="6 7" id="KW-0057">Aromatic amino acid biosynthesis</keyword>
<dbReference type="GO" id="GO:0050661">
    <property type="term" value="F:NADP binding"/>
    <property type="evidence" value="ECO:0007669"/>
    <property type="project" value="InterPro"/>
</dbReference>
<dbReference type="HAMAP" id="MF_00222">
    <property type="entry name" value="Shikimate_DH_AroE"/>
    <property type="match status" value="1"/>
</dbReference>
<protein>
    <recommendedName>
        <fullName evidence="2 7">Shikimate dehydrogenase (NADP(+))</fullName>
        <shortName evidence="7">SDH</shortName>
        <ecNumber evidence="2 7">1.1.1.25</ecNumber>
    </recommendedName>
</protein>
<dbReference type="InterPro" id="IPR036291">
    <property type="entry name" value="NAD(P)-bd_dom_sf"/>
</dbReference>
<dbReference type="Pfam" id="PF18317">
    <property type="entry name" value="SDH_C"/>
    <property type="match status" value="1"/>
</dbReference>
<evidence type="ECO:0000313" key="11">
    <source>
        <dbReference type="Proteomes" id="UP000051074"/>
    </source>
</evidence>
<feature type="domain" description="Shikimate dehydrogenase substrate binding N-terminal" evidence="8">
    <location>
        <begin position="34"/>
        <end position="116"/>
    </location>
</feature>
<dbReference type="STRING" id="1293597.FC20_GL000974"/>
<dbReference type="Proteomes" id="UP000051074">
    <property type="component" value="Unassembled WGS sequence"/>
</dbReference>
<comment type="caution">
    <text evidence="7">Lacks conserved residue(s) required for the propagation of feature annotation.</text>
</comment>
<dbReference type="PANTHER" id="PTHR21089">
    <property type="entry name" value="SHIKIMATE DEHYDROGENASE"/>
    <property type="match status" value="1"/>
</dbReference>
<accession>A0A0R1M5T8</accession>
<dbReference type="GO" id="GO:0008652">
    <property type="term" value="P:amino acid biosynthetic process"/>
    <property type="evidence" value="ECO:0007669"/>
    <property type="project" value="UniProtKB-KW"/>
</dbReference>
<feature type="binding site" evidence="7">
    <location>
        <position position="278"/>
    </location>
    <ligand>
        <name>NADP(+)</name>
        <dbReference type="ChEBI" id="CHEBI:58349"/>
    </ligand>
</feature>
<dbReference type="InterPro" id="IPR046346">
    <property type="entry name" value="Aminoacid_DH-like_N_sf"/>
</dbReference>
<comment type="caution">
    <text evidence="10">The sequence shown here is derived from an EMBL/GenBank/DDBJ whole genome shotgun (WGS) entry which is preliminary data.</text>
</comment>
<dbReference type="EC" id="1.1.1.25" evidence="2 7"/>
<comment type="similarity">
    <text evidence="7">Belongs to the shikimate dehydrogenase family.</text>
</comment>
<dbReference type="EMBL" id="AZDU01000003">
    <property type="protein sequence ID" value="KRL03487.1"/>
    <property type="molecule type" value="Genomic_DNA"/>
</dbReference>
<keyword evidence="5 7" id="KW-0560">Oxidoreductase</keyword>
<dbReference type="AlphaFoldDB" id="A0A0R1M5T8"/>
<name>A0A0R1M5T8_9LACO</name>
<feature type="binding site" evidence="7">
    <location>
        <position position="256"/>
    </location>
    <ligand>
        <name>shikimate</name>
        <dbReference type="ChEBI" id="CHEBI:36208"/>
    </ligand>
</feature>
<dbReference type="FunFam" id="3.40.50.10860:FF:000004">
    <property type="entry name" value="Quinate/shikimate dehydrogenase"/>
    <property type="match status" value="1"/>
</dbReference>
<reference evidence="10 11" key="1">
    <citation type="journal article" date="2015" name="Genome Announc.">
        <title>Expanding the biotechnology potential of lactobacilli through comparative genomics of 213 strains and associated genera.</title>
        <authorList>
            <person name="Sun Z."/>
            <person name="Harris H.M."/>
            <person name="McCann A."/>
            <person name="Guo C."/>
            <person name="Argimon S."/>
            <person name="Zhang W."/>
            <person name="Yang X."/>
            <person name="Jeffery I.B."/>
            <person name="Cooney J.C."/>
            <person name="Kagawa T.F."/>
            <person name="Liu W."/>
            <person name="Song Y."/>
            <person name="Salvetti E."/>
            <person name="Wrobel A."/>
            <person name="Rasinkangas P."/>
            <person name="Parkhill J."/>
            <person name="Rea M.C."/>
            <person name="O'Sullivan O."/>
            <person name="Ritari J."/>
            <person name="Douillard F.P."/>
            <person name="Paul Ross R."/>
            <person name="Yang R."/>
            <person name="Briner A.E."/>
            <person name="Felis G.E."/>
            <person name="de Vos W.M."/>
            <person name="Barrangou R."/>
            <person name="Klaenhammer T.R."/>
            <person name="Caufield P.W."/>
            <person name="Cui Y."/>
            <person name="Zhang H."/>
            <person name="O'Toole P.W."/>
        </authorList>
    </citation>
    <scope>NUCLEOTIDE SEQUENCE [LARGE SCALE GENOMIC DNA]</scope>
    <source>
        <strain evidence="10 11">DSM 19284</strain>
    </source>
</reference>
<feature type="binding site" evidence="7">
    <location>
        <position position="129"/>
    </location>
    <ligand>
        <name>shikimate</name>
        <dbReference type="ChEBI" id="CHEBI:36208"/>
    </ligand>
</feature>
<dbReference type="GO" id="GO:0019632">
    <property type="term" value="P:shikimate metabolic process"/>
    <property type="evidence" value="ECO:0007669"/>
    <property type="project" value="InterPro"/>
</dbReference>
<feature type="binding site" evidence="7">
    <location>
        <begin position="42"/>
        <end position="44"/>
    </location>
    <ligand>
        <name>shikimate</name>
        <dbReference type="ChEBI" id="CHEBI:36208"/>
    </ligand>
</feature>
<keyword evidence="4 7" id="KW-0521">NADP</keyword>
<dbReference type="CDD" id="cd01065">
    <property type="entry name" value="NAD_bind_Shikimate_DH"/>
    <property type="match status" value="1"/>
</dbReference>
<evidence type="ECO:0000256" key="5">
    <source>
        <dbReference type="ARBA" id="ARBA00023002"/>
    </source>
</evidence>
<dbReference type="InterPro" id="IPR041121">
    <property type="entry name" value="SDH_C"/>
</dbReference>
<evidence type="ECO:0000256" key="3">
    <source>
        <dbReference type="ARBA" id="ARBA00022605"/>
    </source>
</evidence>
<feature type="binding site" evidence="7">
    <location>
        <position position="254"/>
    </location>
    <ligand>
        <name>NADP(+)</name>
        <dbReference type="ChEBI" id="CHEBI:58349"/>
    </ligand>
</feature>
<dbReference type="GO" id="GO:0004764">
    <property type="term" value="F:shikimate 3-dehydrogenase (NADP+) activity"/>
    <property type="evidence" value="ECO:0007669"/>
    <property type="project" value="UniProtKB-UniRule"/>
</dbReference>
<evidence type="ECO:0000259" key="9">
    <source>
        <dbReference type="Pfam" id="PF18317"/>
    </source>
</evidence>
<dbReference type="NCBIfam" id="TIGR00507">
    <property type="entry name" value="aroE"/>
    <property type="match status" value="1"/>
</dbReference>
<keyword evidence="3 7" id="KW-0028">Amino-acid biosynthesis</keyword>
<dbReference type="Pfam" id="PF08501">
    <property type="entry name" value="Shikimate_dh_N"/>
    <property type="match status" value="1"/>
</dbReference>
<keyword evidence="11" id="KW-1185">Reference proteome</keyword>
<feature type="active site" description="Proton acceptor" evidence="7">
    <location>
        <position position="93"/>
    </location>
</feature>
<feature type="binding site" evidence="7">
    <location>
        <position position="285"/>
    </location>
    <ligand>
        <name>shikimate</name>
        <dbReference type="ChEBI" id="CHEBI:36208"/>
    </ligand>
</feature>
<feature type="binding site" evidence="7">
    <location>
        <position position="89"/>
    </location>
    <ligand>
        <name>shikimate</name>
        <dbReference type="ChEBI" id="CHEBI:36208"/>
    </ligand>
</feature>
<evidence type="ECO:0000256" key="4">
    <source>
        <dbReference type="ARBA" id="ARBA00022857"/>
    </source>
</evidence>
<evidence type="ECO:0000256" key="6">
    <source>
        <dbReference type="ARBA" id="ARBA00023141"/>
    </source>
</evidence>
<feature type="domain" description="SDH C-terminal" evidence="9">
    <location>
        <begin position="278"/>
        <end position="303"/>
    </location>
</feature>
<dbReference type="InterPro" id="IPR011342">
    <property type="entry name" value="Shikimate_DH"/>
</dbReference>
<evidence type="ECO:0000256" key="2">
    <source>
        <dbReference type="ARBA" id="ARBA00012962"/>
    </source>
</evidence>